<proteinExistence type="predicted"/>
<reference evidence="3" key="2">
    <citation type="submission" date="2025-08" db="UniProtKB">
        <authorList>
            <consortium name="RefSeq"/>
        </authorList>
    </citation>
    <scope>IDENTIFICATION</scope>
    <source>
        <tissue evidence="3">Leaf</tissue>
    </source>
</reference>
<evidence type="ECO:0000256" key="1">
    <source>
        <dbReference type="SAM" id="MobiDB-lite"/>
    </source>
</evidence>
<sequence length="143" mass="14823">MCFPLVRPLPFEPPPPGLCPPARHTSSAARRPPRPPPRLLEPIRESNVGLDLASPASGSPDRCSLCPDRCSLCPGLNSRSSPASPKPPRLALPPMARPPSPGAGDHLLPPTLPISCGPALGSSYPASLLPLLPPLHSAEPSPS</sequence>
<dbReference type="AlphaFoldDB" id="A0A6P5EDV6"/>
<dbReference type="Proteomes" id="UP000515123">
    <property type="component" value="Unplaced"/>
</dbReference>
<feature type="compositionally biased region" description="Pro residues" evidence="1">
    <location>
        <begin position="84"/>
        <end position="101"/>
    </location>
</feature>
<protein>
    <submittedName>
        <fullName evidence="3">Proline-rich protein 36-like</fullName>
    </submittedName>
</protein>
<dbReference type="RefSeq" id="XP_020081437.1">
    <property type="nucleotide sequence ID" value="XM_020225848.1"/>
</dbReference>
<evidence type="ECO:0000313" key="3">
    <source>
        <dbReference type="RefSeq" id="XP_020081437.1"/>
    </source>
</evidence>
<dbReference type="GeneID" id="109705082"/>
<keyword evidence="2" id="KW-1185">Reference proteome</keyword>
<feature type="compositionally biased region" description="Low complexity" evidence="1">
    <location>
        <begin position="20"/>
        <end position="30"/>
    </location>
</feature>
<organism evidence="2 3">
    <name type="scientific">Ananas comosus</name>
    <name type="common">Pineapple</name>
    <name type="synonym">Ananas ananas</name>
    <dbReference type="NCBI Taxonomy" id="4615"/>
    <lineage>
        <taxon>Eukaryota</taxon>
        <taxon>Viridiplantae</taxon>
        <taxon>Streptophyta</taxon>
        <taxon>Embryophyta</taxon>
        <taxon>Tracheophyta</taxon>
        <taxon>Spermatophyta</taxon>
        <taxon>Magnoliopsida</taxon>
        <taxon>Liliopsida</taxon>
        <taxon>Poales</taxon>
        <taxon>Bromeliaceae</taxon>
        <taxon>Bromelioideae</taxon>
        <taxon>Ananas</taxon>
    </lineage>
</organism>
<evidence type="ECO:0000313" key="2">
    <source>
        <dbReference type="Proteomes" id="UP000515123"/>
    </source>
</evidence>
<accession>A0A6P5EDV6</accession>
<feature type="compositionally biased region" description="Pro residues" evidence="1">
    <location>
        <begin position="10"/>
        <end position="19"/>
    </location>
</feature>
<reference evidence="2" key="1">
    <citation type="journal article" date="2015" name="Nat. Genet.">
        <title>The pineapple genome and the evolution of CAM photosynthesis.</title>
        <authorList>
            <person name="Ming R."/>
            <person name="VanBuren R."/>
            <person name="Wai C.M."/>
            <person name="Tang H."/>
            <person name="Schatz M.C."/>
            <person name="Bowers J.E."/>
            <person name="Lyons E."/>
            <person name="Wang M.L."/>
            <person name="Chen J."/>
            <person name="Biggers E."/>
            <person name="Zhang J."/>
            <person name="Huang L."/>
            <person name="Zhang L."/>
            <person name="Miao W."/>
            <person name="Zhang J."/>
            <person name="Ye Z."/>
            <person name="Miao C."/>
            <person name="Lin Z."/>
            <person name="Wang H."/>
            <person name="Zhou H."/>
            <person name="Yim W.C."/>
            <person name="Priest H.D."/>
            <person name="Zheng C."/>
            <person name="Woodhouse M."/>
            <person name="Edger P.P."/>
            <person name="Guyot R."/>
            <person name="Guo H.B."/>
            <person name="Guo H."/>
            <person name="Zheng G."/>
            <person name="Singh R."/>
            <person name="Sharma A."/>
            <person name="Min X."/>
            <person name="Zheng Y."/>
            <person name="Lee H."/>
            <person name="Gurtowski J."/>
            <person name="Sedlazeck F.J."/>
            <person name="Harkess A."/>
            <person name="McKain M.R."/>
            <person name="Liao Z."/>
            <person name="Fang J."/>
            <person name="Liu J."/>
            <person name="Zhang X."/>
            <person name="Zhang Q."/>
            <person name="Hu W."/>
            <person name="Qin Y."/>
            <person name="Wang K."/>
            <person name="Chen L.Y."/>
            <person name="Shirley N."/>
            <person name="Lin Y.R."/>
            <person name="Liu L.Y."/>
            <person name="Hernandez A.G."/>
            <person name="Wright C.L."/>
            <person name="Bulone V."/>
            <person name="Tuskan G.A."/>
            <person name="Heath K."/>
            <person name="Zee F."/>
            <person name="Moore P.H."/>
            <person name="Sunkar R."/>
            <person name="Leebens-Mack J.H."/>
            <person name="Mockler T."/>
            <person name="Bennetzen J.L."/>
            <person name="Freeling M."/>
            <person name="Sankoff D."/>
            <person name="Paterson A.H."/>
            <person name="Zhu X."/>
            <person name="Yang X."/>
            <person name="Smith J.A."/>
            <person name="Cushman J.C."/>
            <person name="Paull R.E."/>
            <person name="Yu Q."/>
        </authorList>
    </citation>
    <scope>NUCLEOTIDE SEQUENCE [LARGE SCALE GENOMIC DNA]</scope>
    <source>
        <strain evidence="2">cv. F153</strain>
    </source>
</reference>
<feature type="region of interest" description="Disordered" evidence="1">
    <location>
        <begin position="1"/>
        <end position="63"/>
    </location>
</feature>
<gene>
    <name evidence="3" type="primary">LOC109705082</name>
</gene>
<name>A0A6P5EDV6_ANACO</name>
<feature type="region of interest" description="Disordered" evidence="1">
    <location>
        <begin position="75"/>
        <end position="114"/>
    </location>
</feature>